<dbReference type="GO" id="GO:0005737">
    <property type="term" value="C:cytoplasm"/>
    <property type="evidence" value="ECO:0007669"/>
    <property type="project" value="TreeGrafter"/>
</dbReference>
<dbReference type="SUPFAM" id="SSF51391">
    <property type="entry name" value="Thiamin phosphate synthase"/>
    <property type="match status" value="1"/>
</dbReference>
<evidence type="ECO:0000256" key="1">
    <source>
        <dbReference type="ARBA" id="ARBA00004948"/>
    </source>
</evidence>
<dbReference type="GO" id="GO:0009228">
    <property type="term" value="P:thiamine biosynthetic process"/>
    <property type="evidence" value="ECO:0007669"/>
    <property type="project" value="UniProtKB-KW"/>
</dbReference>
<dbReference type="InterPro" id="IPR013785">
    <property type="entry name" value="Aldolase_TIM"/>
</dbReference>
<sequence length="168" mass="18909">MKHYLITDPMFYGSMPDALESALDVVYSHTLPDFALFRDKQTTHYRDLAQTFVAVSRSYRILRVLLHGDYLLAHELKADGVHLTSTQFDEIAEAKKLGLYVVISTHTHDEALKAQELDADAITYSPIFFSPAKGEPKGLEDLKEIVDKIRVPIFALGGIMTQEQIKAV</sequence>
<dbReference type="PANTHER" id="PTHR20857">
    <property type="entry name" value="THIAMINE-PHOSPHATE PYROPHOSPHORYLASE"/>
    <property type="match status" value="1"/>
</dbReference>
<feature type="non-terminal residue" evidence="4">
    <location>
        <position position="168"/>
    </location>
</feature>
<gene>
    <name evidence="4" type="ORF">CFH83_01925</name>
</gene>
<dbReference type="RefSeq" id="WP_303662810.1">
    <property type="nucleotide sequence ID" value="NZ_DLUI01000031.1"/>
</dbReference>
<comment type="caution">
    <text evidence="4">The sequence shown here is derived from an EMBL/GenBank/DDBJ whole genome shotgun (WGS) entry which is preliminary data.</text>
</comment>
<keyword evidence="2" id="KW-0784">Thiamine biosynthesis</keyword>
<comment type="pathway">
    <text evidence="1">Cofactor biosynthesis; thiamine diphosphate biosynthesis.</text>
</comment>
<dbReference type="CDD" id="cd00564">
    <property type="entry name" value="TMP_TenI"/>
    <property type="match status" value="1"/>
</dbReference>
<accession>A0A2D3WH10</accession>
<dbReference type="AlphaFoldDB" id="A0A2D3WH10"/>
<proteinExistence type="predicted"/>
<name>A0A2D3WH10_9BACT</name>
<dbReference type="Gene3D" id="3.20.20.70">
    <property type="entry name" value="Aldolase class I"/>
    <property type="match status" value="1"/>
</dbReference>
<evidence type="ECO:0000259" key="3">
    <source>
        <dbReference type="Pfam" id="PF02581"/>
    </source>
</evidence>
<organism evidence="4 5">
    <name type="scientific">Sulfuricurvum kujiense</name>
    <dbReference type="NCBI Taxonomy" id="148813"/>
    <lineage>
        <taxon>Bacteria</taxon>
        <taxon>Pseudomonadati</taxon>
        <taxon>Campylobacterota</taxon>
        <taxon>Epsilonproteobacteria</taxon>
        <taxon>Campylobacterales</taxon>
        <taxon>Sulfurimonadaceae</taxon>
        <taxon>Sulfuricurvum</taxon>
    </lineage>
</organism>
<dbReference type="EMBL" id="DLUI01000031">
    <property type="protein sequence ID" value="DAB39205.1"/>
    <property type="molecule type" value="Genomic_DNA"/>
</dbReference>
<dbReference type="InterPro" id="IPR022998">
    <property type="entry name" value="ThiamineP_synth_TenI"/>
</dbReference>
<dbReference type="GO" id="GO:0004789">
    <property type="term" value="F:thiamine-phosphate diphosphorylase activity"/>
    <property type="evidence" value="ECO:0007669"/>
    <property type="project" value="TreeGrafter"/>
</dbReference>
<evidence type="ECO:0000313" key="4">
    <source>
        <dbReference type="EMBL" id="DAB39205.1"/>
    </source>
</evidence>
<evidence type="ECO:0000256" key="2">
    <source>
        <dbReference type="ARBA" id="ARBA00022977"/>
    </source>
</evidence>
<evidence type="ECO:0000313" key="5">
    <source>
        <dbReference type="Proteomes" id="UP000228859"/>
    </source>
</evidence>
<dbReference type="Proteomes" id="UP000228859">
    <property type="component" value="Unassembled WGS sequence"/>
</dbReference>
<feature type="domain" description="Thiamine phosphate synthase/TenI" evidence="3">
    <location>
        <begin position="4"/>
        <end position="163"/>
    </location>
</feature>
<protein>
    <submittedName>
        <fullName evidence="4">Thiamine phosphate synthase</fullName>
    </submittedName>
</protein>
<dbReference type="PANTHER" id="PTHR20857:SF15">
    <property type="entry name" value="THIAMINE-PHOSPHATE SYNTHASE"/>
    <property type="match status" value="1"/>
</dbReference>
<dbReference type="InterPro" id="IPR036206">
    <property type="entry name" value="ThiamineP_synth_sf"/>
</dbReference>
<dbReference type="Pfam" id="PF02581">
    <property type="entry name" value="TMP-TENI"/>
    <property type="match status" value="1"/>
</dbReference>
<reference evidence="4 5" key="1">
    <citation type="journal article" date="2017" name="Front. Microbiol.">
        <title>Comparative Genomic Analysis of the Class Epsilonproteobacteria and Proposed Reclassification to Epsilonbacteraeota (phyl. nov.).</title>
        <authorList>
            <person name="Waite D.W."/>
            <person name="Vanwonterghem I."/>
            <person name="Rinke C."/>
            <person name="Parks D.H."/>
            <person name="Zhang Y."/>
            <person name="Takai K."/>
            <person name="Sievert S.M."/>
            <person name="Simon J."/>
            <person name="Campbell B.J."/>
            <person name="Hanson T.E."/>
            <person name="Woyke T."/>
            <person name="Klotz M.G."/>
            <person name="Hugenholtz P."/>
        </authorList>
    </citation>
    <scope>NUCLEOTIDE SEQUENCE [LARGE SCALE GENOMIC DNA]</scope>
    <source>
        <strain evidence="4">UBA12443</strain>
    </source>
</reference>